<dbReference type="Pfam" id="PF00347">
    <property type="entry name" value="Ribosomal_L6"/>
    <property type="match status" value="2"/>
</dbReference>
<proteinExistence type="inferred from homology"/>
<protein>
    <recommendedName>
        <fullName evidence="6">Large ribosomal subunit protein uL6</fullName>
    </recommendedName>
</protein>
<feature type="domain" description="Large ribosomal subunit protein uL6 alpha-beta" evidence="9">
    <location>
        <begin position="92"/>
        <end position="165"/>
    </location>
</feature>
<dbReference type="GO" id="GO:0022625">
    <property type="term" value="C:cytosolic large ribosomal subunit"/>
    <property type="evidence" value="ECO:0007669"/>
    <property type="project" value="UniProtKB-UniRule"/>
</dbReference>
<comment type="function">
    <text evidence="6 8">This protein binds to the 23S rRNA, and is important in its secondary structure. It is located near the subunit interface in the base of the L7/L12 stalk, and near the tRNA binding site of the peptidyltransferase center.</text>
</comment>
<dbReference type="NCBIfam" id="TIGR03654">
    <property type="entry name" value="L6_bact"/>
    <property type="match status" value="1"/>
</dbReference>
<evidence type="ECO:0000313" key="11">
    <source>
        <dbReference type="Proteomes" id="UP000595224"/>
    </source>
</evidence>
<reference evidence="10 11" key="1">
    <citation type="submission" date="2020-11" db="EMBL/GenBank/DDBJ databases">
        <title>Treponema Peruensis nv. sp., first commensal Treponema isolated from human feces.</title>
        <authorList>
            <person name="Belkhou C."/>
            <person name="Raes J."/>
        </authorList>
    </citation>
    <scope>NUCLEOTIDE SEQUENCE [LARGE SCALE GENOMIC DNA]</scope>
    <source>
        <strain evidence="10 11">RCC2812</strain>
    </source>
</reference>
<dbReference type="SUPFAM" id="SSF56053">
    <property type="entry name" value="Ribosomal protein L6"/>
    <property type="match status" value="2"/>
</dbReference>
<evidence type="ECO:0000256" key="2">
    <source>
        <dbReference type="ARBA" id="ARBA00022730"/>
    </source>
</evidence>
<dbReference type="GO" id="GO:0019843">
    <property type="term" value="F:rRNA binding"/>
    <property type="evidence" value="ECO:0007669"/>
    <property type="project" value="UniProtKB-UniRule"/>
</dbReference>
<name>A0A7T3RD39_9SPIR</name>
<dbReference type="InterPro" id="IPR036789">
    <property type="entry name" value="Ribosomal_uL6-like_a/b-dom_sf"/>
</dbReference>
<evidence type="ECO:0000256" key="4">
    <source>
        <dbReference type="ARBA" id="ARBA00022980"/>
    </source>
</evidence>
<gene>
    <name evidence="6 10" type="primary">rplF</name>
    <name evidence="10" type="ORF">IWA51_11715</name>
</gene>
<sequence>MASKIGKLPVTIPAGVTVTVAPNLVTVKGPKGELKQDVNGLVNVEVKGTEVIVTPADGSKAASAAHGLYRNLIHNMVTGVSAGFSKTLVITGVGYRAEIQGKTIVMNLGYSSDFVAMIPEGLTVTVDQNGKLTISGIDKQKVGEFSAQIRKLRKPEPYKGKGIRYETEVIRRKVGKTGVK</sequence>
<dbReference type="PANTHER" id="PTHR11655">
    <property type="entry name" value="60S/50S RIBOSOMAL PROTEIN L6/L9"/>
    <property type="match status" value="1"/>
</dbReference>
<dbReference type="EMBL" id="CP064936">
    <property type="protein sequence ID" value="QQA00903.1"/>
    <property type="molecule type" value="Genomic_DNA"/>
</dbReference>
<dbReference type="InterPro" id="IPR019906">
    <property type="entry name" value="Ribosomal_uL6_bac-type"/>
</dbReference>
<dbReference type="KEGG" id="tper:IWA51_11715"/>
<dbReference type="PANTHER" id="PTHR11655:SF14">
    <property type="entry name" value="LARGE RIBOSOMAL SUBUNIT PROTEIN UL6M"/>
    <property type="match status" value="1"/>
</dbReference>
<keyword evidence="5 6" id="KW-0687">Ribonucleoprotein</keyword>
<dbReference type="PIRSF" id="PIRSF002162">
    <property type="entry name" value="Ribosomal_L6"/>
    <property type="match status" value="1"/>
</dbReference>
<evidence type="ECO:0000313" key="10">
    <source>
        <dbReference type="EMBL" id="QQA00903.1"/>
    </source>
</evidence>
<dbReference type="PRINTS" id="PR00059">
    <property type="entry name" value="RIBOSOMALL6"/>
</dbReference>
<comment type="similarity">
    <text evidence="1 6 7">Belongs to the universal ribosomal protein uL6 family.</text>
</comment>
<dbReference type="GO" id="GO:0002181">
    <property type="term" value="P:cytoplasmic translation"/>
    <property type="evidence" value="ECO:0007669"/>
    <property type="project" value="TreeGrafter"/>
</dbReference>
<dbReference type="RefSeq" id="WP_177528766.1">
    <property type="nucleotide sequence ID" value="NZ_CBCSHE010000005.1"/>
</dbReference>
<dbReference type="FunFam" id="3.90.930.12:FF:000001">
    <property type="entry name" value="50S ribosomal protein L6"/>
    <property type="match status" value="1"/>
</dbReference>
<dbReference type="Proteomes" id="UP000595224">
    <property type="component" value="Chromosome"/>
</dbReference>
<dbReference type="PROSITE" id="PS00525">
    <property type="entry name" value="RIBOSOMAL_L6_1"/>
    <property type="match status" value="1"/>
</dbReference>
<evidence type="ECO:0000256" key="7">
    <source>
        <dbReference type="RuleBase" id="RU003869"/>
    </source>
</evidence>
<keyword evidence="4 6" id="KW-0689">Ribosomal protein</keyword>
<dbReference type="AlphaFoldDB" id="A0A7T3RD39"/>
<keyword evidence="11" id="KW-1185">Reference proteome</keyword>
<dbReference type="GO" id="GO:0003735">
    <property type="term" value="F:structural constituent of ribosome"/>
    <property type="evidence" value="ECO:0007669"/>
    <property type="project" value="UniProtKB-UniRule"/>
</dbReference>
<dbReference type="FunFam" id="3.90.930.12:FF:000002">
    <property type="entry name" value="50S ribosomal protein L6"/>
    <property type="match status" value="1"/>
</dbReference>
<evidence type="ECO:0000259" key="9">
    <source>
        <dbReference type="Pfam" id="PF00347"/>
    </source>
</evidence>
<accession>A0A7T3RD39</accession>
<dbReference type="InterPro" id="IPR000702">
    <property type="entry name" value="Ribosomal_uL6-like"/>
</dbReference>
<keyword evidence="3 6" id="KW-0694">RNA-binding</keyword>
<organism evidence="10 11">
    <name type="scientific">Treponema peruense</name>
    <dbReference type="NCBI Taxonomy" id="2787628"/>
    <lineage>
        <taxon>Bacteria</taxon>
        <taxon>Pseudomonadati</taxon>
        <taxon>Spirochaetota</taxon>
        <taxon>Spirochaetia</taxon>
        <taxon>Spirochaetales</taxon>
        <taxon>Treponemataceae</taxon>
        <taxon>Treponema</taxon>
    </lineage>
</organism>
<comment type="subunit">
    <text evidence="6">Part of the 50S ribosomal subunit.</text>
</comment>
<feature type="domain" description="Large ribosomal subunit protein uL6 alpha-beta" evidence="9">
    <location>
        <begin position="12"/>
        <end position="83"/>
    </location>
</feature>
<evidence type="ECO:0000256" key="3">
    <source>
        <dbReference type="ARBA" id="ARBA00022884"/>
    </source>
</evidence>
<dbReference type="InterPro" id="IPR002358">
    <property type="entry name" value="Ribosomal_uL6_CS"/>
</dbReference>
<dbReference type="Gene3D" id="3.90.930.12">
    <property type="entry name" value="Ribosomal protein L6, alpha-beta domain"/>
    <property type="match status" value="2"/>
</dbReference>
<evidence type="ECO:0000256" key="6">
    <source>
        <dbReference type="HAMAP-Rule" id="MF_01365"/>
    </source>
</evidence>
<evidence type="ECO:0000256" key="8">
    <source>
        <dbReference type="RuleBase" id="RU003870"/>
    </source>
</evidence>
<evidence type="ECO:0000256" key="5">
    <source>
        <dbReference type="ARBA" id="ARBA00023274"/>
    </source>
</evidence>
<keyword evidence="2 6" id="KW-0699">rRNA-binding</keyword>
<dbReference type="HAMAP" id="MF_01365_B">
    <property type="entry name" value="Ribosomal_uL6_B"/>
    <property type="match status" value="1"/>
</dbReference>
<evidence type="ECO:0000256" key="1">
    <source>
        <dbReference type="ARBA" id="ARBA00009356"/>
    </source>
</evidence>
<dbReference type="InterPro" id="IPR020040">
    <property type="entry name" value="Ribosomal_uL6_a/b-dom"/>
</dbReference>